<evidence type="ECO:0000256" key="8">
    <source>
        <dbReference type="ARBA" id="ARBA00023132"/>
    </source>
</evidence>
<keyword evidence="9 12" id="KW-0539">Nucleus</keyword>
<keyword evidence="8 12" id="KW-0906">Nuclear pore complex</keyword>
<dbReference type="GO" id="GO:0044615">
    <property type="term" value="C:nuclear pore nuclear basket"/>
    <property type="evidence" value="ECO:0007669"/>
    <property type="project" value="TreeGrafter"/>
</dbReference>
<gene>
    <name evidence="14" type="ORF">TTRE_0000287401</name>
</gene>
<evidence type="ECO:0000256" key="3">
    <source>
        <dbReference type="ARBA" id="ARBA00016439"/>
    </source>
</evidence>
<evidence type="ECO:0000256" key="6">
    <source>
        <dbReference type="ARBA" id="ARBA00022927"/>
    </source>
</evidence>
<dbReference type="Gene3D" id="3.30.70.330">
    <property type="match status" value="1"/>
</dbReference>
<dbReference type="PROSITE" id="PS51472">
    <property type="entry name" value="RRM_NUP35"/>
    <property type="match status" value="1"/>
</dbReference>
<evidence type="ECO:0000259" key="13">
    <source>
        <dbReference type="PROSITE" id="PS51472"/>
    </source>
</evidence>
<evidence type="ECO:0000256" key="5">
    <source>
        <dbReference type="ARBA" id="ARBA00022816"/>
    </source>
</evidence>
<dbReference type="STRING" id="36087.A0A077Z448"/>
<organism evidence="14 15">
    <name type="scientific">Trichuris trichiura</name>
    <name type="common">Whipworm</name>
    <name type="synonym">Trichocephalus trichiurus</name>
    <dbReference type="NCBI Taxonomy" id="36087"/>
    <lineage>
        <taxon>Eukaryota</taxon>
        <taxon>Metazoa</taxon>
        <taxon>Ecdysozoa</taxon>
        <taxon>Nematoda</taxon>
        <taxon>Enoplea</taxon>
        <taxon>Dorylaimia</taxon>
        <taxon>Trichinellida</taxon>
        <taxon>Trichuridae</taxon>
        <taxon>Trichuris</taxon>
    </lineage>
</organism>
<dbReference type="InterPro" id="IPR035979">
    <property type="entry name" value="RBD_domain_sf"/>
</dbReference>
<dbReference type="GO" id="GO:0005543">
    <property type="term" value="F:phospholipid binding"/>
    <property type="evidence" value="ECO:0007669"/>
    <property type="project" value="TreeGrafter"/>
</dbReference>
<evidence type="ECO:0000256" key="4">
    <source>
        <dbReference type="ARBA" id="ARBA00022448"/>
    </source>
</evidence>
<reference evidence="14" key="1">
    <citation type="submission" date="2014-01" db="EMBL/GenBank/DDBJ databases">
        <authorList>
            <person name="Aslett M."/>
        </authorList>
    </citation>
    <scope>NUCLEOTIDE SEQUENCE</scope>
</reference>
<dbReference type="GO" id="GO:0044613">
    <property type="term" value="C:nuclear pore central transport channel"/>
    <property type="evidence" value="ECO:0007669"/>
    <property type="project" value="TreeGrafter"/>
</dbReference>
<sequence>MLEGVSSGLHGLSPVRCDLTSRSLSKGGDFSLTNTMECTTNSGYTTNGFPTVSQLDPFYTQGEDLNPQRDLDSVCVTVFGFDPETADMILRKFVEFGTICCYEISPSSNSTHILYQSRMQANLALGKNGKIFANRIKIDVEPCVDKVTRSAGAGGKKR</sequence>
<dbReference type="Pfam" id="PF05172">
    <property type="entry name" value="RRM_Nup35"/>
    <property type="match status" value="1"/>
</dbReference>
<keyword evidence="15" id="KW-1185">Reference proteome</keyword>
<dbReference type="CDD" id="cd12441">
    <property type="entry name" value="RRM_Nup53_like"/>
    <property type="match status" value="1"/>
</dbReference>
<dbReference type="EMBL" id="HG805907">
    <property type="protein sequence ID" value="CDW54604.1"/>
    <property type="molecule type" value="Genomic_DNA"/>
</dbReference>
<evidence type="ECO:0000256" key="11">
    <source>
        <dbReference type="ARBA" id="ARBA00030250"/>
    </source>
</evidence>
<dbReference type="SUPFAM" id="SSF54928">
    <property type="entry name" value="RNA-binding domain, RBD"/>
    <property type="match status" value="1"/>
</dbReference>
<evidence type="ECO:0000313" key="14">
    <source>
        <dbReference type="EMBL" id="CDW54604.1"/>
    </source>
</evidence>
<protein>
    <recommendedName>
        <fullName evidence="3">Nucleoporin NUP35</fullName>
    </recommendedName>
    <alternativeName>
        <fullName evidence="11">35 kDa nucleoporin</fullName>
    </alternativeName>
    <alternativeName>
        <fullName evidence="10">Nucleoporin NUP53</fullName>
    </alternativeName>
</protein>
<dbReference type="InterPro" id="IPR007846">
    <property type="entry name" value="RRM_NUP35_dom"/>
</dbReference>
<evidence type="ECO:0000256" key="2">
    <source>
        <dbReference type="ARBA" id="ARBA00009454"/>
    </source>
</evidence>
<evidence type="ECO:0000313" key="15">
    <source>
        <dbReference type="Proteomes" id="UP000030665"/>
    </source>
</evidence>
<reference evidence="14" key="2">
    <citation type="submission" date="2014-03" db="EMBL/GenBank/DDBJ databases">
        <title>The whipworm genome and dual-species transcriptomics of an intimate host-pathogen interaction.</title>
        <authorList>
            <person name="Foth B.J."/>
            <person name="Tsai I.J."/>
            <person name="Reid A.J."/>
            <person name="Bancroft A.J."/>
            <person name="Nichol S."/>
            <person name="Tracey A."/>
            <person name="Holroyd N."/>
            <person name="Cotton J.A."/>
            <person name="Stanley E.J."/>
            <person name="Zarowiecki M."/>
            <person name="Liu J.Z."/>
            <person name="Huckvale T."/>
            <person name="Cooper P.J."/>
            <person name="Grencis R.K."/>
            <person name="Berriman M."/>
        </authorList>
    </citation>
    <scope>NUCLEOTIDE SEQUENCE [LARGE SCALE GENOMIC DNA]</scope>
</reference>
<dbReference type="FunFam" id="3.30.70.330:FF:000095">
    <property type="entry name" value="Putative Nucleoporin NUP53"/>
    <property type="match status" value="1"/>
</dbReference>
<keyword evidence="4 12" id="KW-0813">Transport</keyword>
<evidence type="ECO:0000256" key="10">
    <source>
        <dbReference type="ARBA" id="ARBA00029997"/>
    </source>
</evidence>
<dbReference type="GO" id="GO:0051028">
    <property type="term" value="P:mRNA transport"/>
    <property type="evidence" value="ECO:0007669"/>
    <property type="project" value="UniProtKB-UniRule"/>
</dbReference>
<feature type="domain" description="RRM Nup35-type" evidence="13">
    <location>
        <begin position="70"/>
        <end position="150"/>
    </location>
</feature>
<dbReference type="PANTHER" id="PTHR21527:SF6">
    <property type="entry name" value="NUCLEOPORIN NUP35"/>
    <property type="match status" value="1"/>
</dbReference>
<keyword evidence="7" id="KW-0811">Translocation</keyword>
<evidence type="ECO:0000256" key="9">
    <source>
        <dbReference type="ARBA" id="ARBA00023242"/>
    </source>
</evidence>
<comment type="subcellular location">
    <subcellularLocation>
        <location evidence="1">Nucleus</location>
        <location evidence="1">Nuclear pore complex</location>
    </subcellularLocation>
</comment>
<evidence type="ECO:0000256" key="1">
    <source>
        <dbReference type="ARBA" id="ARBA00004567"/>
    </source>
</evidence>
<evidence type="ECO:0000256" key="7">
    <source>
        <dbReference type="ARBA" id="ARBA00023010"/>
    </source>
</evidence>
<dbReference type="Proteomes" id="UP000030665">
    <property type="component" value="Unassembled WGS sequence"/>
</dbReference>
<evidence type="ECO:0000256" key="12">
    <source>
        <dbReference type="PROSITE-ProRule" id="PRU00804"/>
    </source>
</evidence>
<dbReference type="GO" id="GO:0003676">
    <property type="term" value="F:nucleic acid binding"/>
    <property type="evidence" value="ECO:0007669"/>
    <property type="project" value="InterPro"/>
</dbReference>
<keyword evidence="6" id="KW-0653">Protein transport</keyword>
<dbReference type="AlphaFoldDB" id="A0A077Z448"/>
<comment type="similarity">
    <text evidence="2">Belongs to the Nup35 family.</text>
</comment>
<dbReference type="PANTHER" id="PTHR21527">
    <property type="entry name" value="NUCLEOPORIN NUP35"/>
    <property type="match status" value="1"/>
</dbReference>
<accession>A0A077Z448</accession>
<name>A0A077Z448_TRITR</name>
<proteinExistence type="inferred from homology"/>
<dbReference type="InterPro" id="IPR012677">
    <property type="entry name" value="Nucleotide-bd_a/b_plait_sf"/>
</dbReference>
<dbReference type="GO" id="GO:0017056">
    <property type="term" value="F:structural constituent of nuclear pore"/>
    <property type="evidence" value="ECO:0007669"/>
    <property type="project" value="TreeGrafter"/>
</dbReference>
<dbReference type="GO" id="GO:0006607">
    <property type="term" value="P:NLS-bearing protein import into nucleus"/>
    <property type="evidence" value="ECO:0007669"/>
    <property type="project" value="TreeGrafter"/>
</dbReference>
<keyword evidence="5 12" id="KW-0509">mRNA transport</keyword>
<dbReference type="OrthoDB" id="3365060at2759"/>
<dbReference type="GO" id="GO:0006999">
    <property type="term" value="P:nuclear pore organization"/>
    <property type="evidence" value="ECO:0007669"/>
    <property type="project" value="TreeGrafter"/>
</dbReference>